<dbReference type="RefSeq" id="WP_262623744.1">
    <property type="nucleotide sequence ID" value="NZ_JAOQKI010000009.1"/>
</dbReference>
<dbReference type="Proteomes" id="UP001209666">
    <property type="component" value="Unassembled WGS sequence"/>
</dbReference>
<dbReference type="Pfam" id="PF14280">
    <property type="entry name" value="DUF4365"/>
    <property type="match status" value="1"/>
</dbReference>
<evidence type="ECO:0000259" key="1">
    <source>
        <dbReference type="Pfam" id="PF14280"/>
    </source>
</evidence>
<dbReference type="InterPro" id="IPR025375">
    <property type="entry name" value="DUF4365"/>
</dbReference>
<proteinExistence type="predicted"/>
<evidence type="ECO:0000313" key="2">
    <source>
        <dbReference type="EMBL" id="MCU6717062.1"/>
    </source>
</evidence>
<keyword evidence="3" id="KW-1185">Reference proteome</keyword>
<name>A0ABT2SDE0_9FIRM</name>
<sequence>MDTNYFRDWKTLGKRRSENQIIGESGIDILRSLFPKEWVIREYTADYGIDLDVELFEECNDGVYVTKGEHVLFQVKTTNDIEVKDLEVYSKTKSDNCIFKVVKHPLDTALLATVEKMGSAVPVLLCLVDNVEREGYFVCLNDYVDKILISQKPDYDRQGTVTINIPIENRISSGKFAIEWYGKRAKLYSFFNLVNCQKRDLLYTPDCNLEQMVEMFLNRICRLDIWSDKMLELFKEQIDYYTEHHSTKQADIIINNAIERGENVDEPIWEGTYCMGEVSFRHATQIQELHRLWDQMCIISDMYETDYREAYLPTYYWFIVNK</sequence>
<dbReference type="EMBL" id="JAOQKI010000009">
    <property type="protein sequence ID" value="MCU6717062.1"/>
    <property type="molecule type" value="Genomic_DNA"/>
</dbReference>
<protein>
    <submittedName>
        <fullName evidence="2">DUF4365 domain-containing protein</fullName>
    </submittedName>
</protein>
<organism evidence="2 3">
    <name type="scientific">Roseburia amylophila</name>
    <dbReference type="NCBI Taxonomy" id="2981794"/>
    <lineage>
        <taxon>Bacteria</taxon>
        <taxon>Bacillati</taxon>
        <taxon>Bacillota</taxon>
        <taxon>Clostridia</taxon>
        <taxon>Lachnospirales</taxon>
        <taxon>Lachnospiraceae</taxon>
        <taxon>Roseburia</taxon>
    </lineage>
</organism>
<accession>A0ABT2SDE0</accession>
<comment type="caution">
    <text evidence="2">The sequence shown here is derived from an EMBL/GenBank/DDBJ whole genome shotgun (WGS) entry which is preliminary data.</text>
</comment>
<reference evidence="2 3" key="1">
    <citation type="journal article" date="2021" name="ISME Commun">
        <title>Automated analysis of genomic sequences facilitates high-throughput and comprehensive description of bacteria.</title>
        <authorList>
            <person name="Hitch T.C.A."/>
        </authorList>
    </citation>
    <scope>NUCLEOTIDE SEQUENCE [LARGE SCALE GENOMIC DNA]</scope>
    <source>
        <strain evidence="2 3">Sanger_19</strain>
    </source>
</reference>
<evidence type="ECO:0000313" key="3">
    <source>
        <dbReference type="Proteomes" id="UP001209666"/>
    </source>
</evidence>
<feature type="domain" description="DUF4365" evidence="1">
    <location>
        <begin position="24"/>
        <end position="173"/>
    </location>
</feature>
<gene>
    <name evidence="2" type="ORF">OCV43_07220</name>
</gene>